<reference evidence="1" key="1">
    <citation type="submission" date="2022-09" db="EMBL/GenBank/DDBJ databases">
        <title>Intensive care unit water sources are persistently colonized with multi-drug resistant bacteria and are the site of extensive horizontal gene transfer of antibiotic resistance genes.</title>
        <authorList>
            <person name="Diorio-Toth L."/>
        </authorList>
    </citation>
    <scope>NUCLEOTIDE SEQUENCE</scope>
    <source>
        <strain evidence="1">GD03710</strain>
    </source>
</reference>
<accession>A0AA42RC75</accession>
<organism evidence="1 2">
    <name type="scientific">Aeromonas caviae</name>
    <name type="common">Aeromonas punctata</name>
    <dbReference type="NCBI Taxonomy" id="648"/>
    <lineage>
        <taxon>Bacteria</taxon>
        <taxon>Pseudomonadati</taxon>
        <taxon>Pseudomonadota</taxon>
        <taxon>Gammaproteobacteria</taxon>
        <taxon>Aeromonadales</taxon>
        <taxon>Aeromonadaceae</taxon>
        <taxon>Aeromonas</taxon>
    </lineage>
</organism>
<name>A0AA42RC75_AERCA</name>
<gene>
    <name evidence="1" type="ORF">N5I20_22915</name>
</gene>
<dbReference type="EMBL" id="JAOCIZ010000180">
    <property type="protein sequence ID" value="MDH1507891.1"/>
    <property type="molecule type" value="Genomic_DNA"/>
</dbReference>
<sequence>MSTIFAFVKLFEKREYAEDFVNGKLFMNTIRSFKEYKDGSGELRGDEYEGIVALYQPDKLGEIRFGEHVIPASELAAPIIVHGDHLLSHNVFCIYSLNSRGHETVSSETLLDFKRTLELHDSCFGLGKFCVVIMNASQFIERCKSAIEKHNFHGSLGLVDYFNEHEFHGNMPEDKLGYQKRSLFSHQREYRVKIDTNRLEPSPYTIEIGDLSDIAVITTPIEFNAQLELRLPDGSHA</sequence>
<dbReference type="RefSeq" id="WP_128313908.1">
    <property type="nucleotide sequence ID" value="NZ_JAEHIR010000070.1"/>
</dbReference>
<evidence type="ECO:0000313" key="2">
    <source>
        <dbReference type="Proteomes" id="UP001161704"/>
    </source>
</evidence>
<evidence type="ECO:0000313" key="1">
    <source>
        <dbReference type="EMBL" id="MDH1507891.1"/>
    </source>
</evidence>
<comment type="caution">
    <text evidence="1">The sequence shown here is derived from an EMBL/GenBank/DDBJ whole genome shotgun (WGS) entry which is preliminary data.</text>
</comment>
<dbReference type="Proteomes" id="UP001161704">
    <property type="component" value="Unassembled WGS sequence"/>
</dbReference>
<proteinExistence type="predicted"/>
<protein>
    <submittedName>
        <fullName evidence="1">Uncharacterized protein</fullName>
    </submittedName>
</protein>
<dbReference type="AlphaFoldDB" id="A0AA42RC75"/>